<dbReference type="Gene3D" id="1.10.10.60">
    <property type="entry name" value="Homeodomain-like"/>
    <property type="match status" value="1"/>
</dbReference>
<dbReference type="AlphaFoldDB" id="A0A5B8BYC1"/>
<protein>
    <submittedName>
        <fullName evidence="4">TetR/AcrR family transcriptional regulator</fullName>
    </submittedName>
</protein>
<accession>A0A5B8BYC1</accession>
<dbReference type="PRINTS" id="PR00455">
    <property type="entry name" value="HTHTETR"/>
</dbReference>
<dbReference type="InterPro" id="IPR001647">
    <property type="entry name" value="HTH_TetR"/>
</dbReference>
<dbReference type="SUPFAM" id="SSF48498">
    <property type="entry name" value="Tetracyclin repressor-like, C-terminal domain"/>
    <property type="match status" value="1"/>
</dbReference>
<evidence type="ECO:0000313" key="4">
    <source>
        <dbReference type="EMBL" id="QDC23294.1"/>
    </source>
</evidence>
<proteinExistence type="predicted"/>
<gene>
    <name evidence="4" type="ORF">FE374_00380</name>
</gene>
<dbReference type="InterPro" id="IPR036271">
    <property type="entry name" value="Tet_transcr_reg_TetR-rel_C_sf"/>
</dbReference>
<dbReference type="Pfam" id="PF17920">
    <property type="entry name" value="TetR_C_16"/>
    <property type="match status" value="1"/>
</dbReference>
<dbReference type="EMBL" id="CP040915">
    <property type="protein sequence ID" value="QDC23294.1"/>
    <property type="molecule type" value="Genomic_DNA"/>
</dbReference>
<keyword evidence="1 2" id="KW-0238">DNA-binding</keyword>
<dbReference type="PROSITE" id="PS50977">
    <property type="entry name" value="HTH_TETR_2"/>
    <property type="match status" value="1"/>
</dbReference>
<organism evidence="4 5">
    <name type="scientific">Georgenia yuyongxinii</name>
    <dbReference type="NCBI Taxonomy" id="2589797"/>
    <lineage>
        <taxon>Bacteria</taxon>
        <taxon>Bacillati</taxon>
        <taxon>Actinomycetota</taxon>
        <taxon>Actinomycetes</taxon>
        <taxon>Micrococcales</taxon>
        <taxon>Bogoriellaceae</taxon>
        <taxon>Georgenia</taxon>
    </lineage>
</organism>
<feature type="DNA-binding region" description="H-T-H motif" evidence="2">
    <location>
        <begin position="39"/>
        <end position="58"/>
    </location>
</feature>
<dbReference type="InterPro" id="IPR009057">
    <property type="entry name" value="Homeodomain-like_sf"/>
</dbReference>
<dbReference type="InterPro" id="IPR050109">
    <property type="entry name" value="HTH-type_TetR-like_transc_reg"/>
</dbReference>
<dbReference type="Pfam" id="PF00440">
    <property type="entry name" value="TetR_N"/>
    <property type="match status" value="1"/>
</dbReference>
<reference evidence="4 5" key="1">
    <citation type="submission" date="2019-05" db="EMBL/GenBank/DDBJ databases">
        <title>Georgenia *** sp. nov., and Georgenia *** sp. nov., isolated from the intestinal contents of plateau pika (Ochotona curzoniae) in the Qinghai-Tibet plateau of China.</title>
        <authorList>
            <person name="Tian Z."/>
        </authorList>
    </citation>
    <scope>NUCLEOTIDE SEQUENCE [LARGE SCALE GENOMIC DNA]</scope>
    <source>
        <strain evidence="4 5">Z443</strain>
    </source>
</reference>
<dbReference type="OrthoDB" id="3210235at2"/>
<feature type="domain" description="HTH tetR-type" evidence="3">
    <location>
        <begin position="16"/>
        <end position="76"/>
    </location>
</feature>
<evidence type="ECO:0000259" key="3">
    <source>
        <dbReference type="PROSITE" id="PS50977"/>
    </source>
</evidence>
<dbReference type="GO" id="GO:0003700">
    <property type="term" value="F:DNA-binding transcription factor activity"/>
    <property type="evidence" value="ECO:0007669"/>
    <property type="project" value="TreeGrafter"/>
</dbReference>
<dbReference type="GO" id="GO:0000976">
    <property type="term" value="F:transcription cis-regulatory region binding"/>
    <property type="evidence" value="ECO:0007669"/>
    <property type="project" value="TreeGrafter"/>
</dbReference>
<name>A0A5B8BYC1_9MICO</name>
<evidence type="ECO:0000256" key="2">
    <source>
        <dbReference type="PROSITE-ProRule" id="PRU00335"/>
    </source>
</evidence>
<sequence>MPTPATRGPGRRPGGPDTRGEILAAARAEFAEQSYAGTTIRAIAARAGVDPALVHHYFGTKRYLFTACLDIPLDPGEVIARLASAPASGRGAVMVRLFLEVWSDAAWRAPFVALIRSATTEPEAAAVLRQFLEEVMPPAVRPMLDGDGVDLRLQLAISQLIGIAMVRHVVGASPLAQASVDELVNRVGPVVQHYLDGS</sequence>
<dbReference type="InterPro" id="IPR041678">
    <property type="entry name" value="TetR_C_16"/>
</dbReference>
<dbReference type="PANTHER" id="PTHR30055:SF235">
    <property type="entry name" value="TRANSCRIPTIONAL REGULATORY PROTEIN"/>
    <property type="match status" value="1"/>
</dbReference>
<dbReference type="RefSeq" id="WP_139926736.1">
    <property type="nucleotide sequence ID" value="NZ_CP040915.1"/>
</dbReference>
<evidence type="ECO:0000256" key="1">
    <source>
        <dbReference type="ARBA" id="ARBA00023125"/>
    </source>
</evidence>
<dbReference type="Gene3D" id="1.10.357.10">
    <property type="entry name" value="Tetracycline Repressor, domain 2"/>
    <property type="match status" value="1"/>
</dbReference>
<dbReference type="SUPFAM" id="SSF46689">
    <property type="entry name" value="Homeodomain-like"/>
    <property type="match status" value="1"/>
</dbReference>
<dbReference type="KEGG" id="gyu:FE374_00380"/>
<evidence type="ECO:0000313" key="5">
    <source>
        <dbReference type="Proteomes" id="UP000314616"/>
    </source>
</evidence>
<dbReference type="Proteomes" id="UP000314616">
    <property type="component" value="Chromosome"/>
</dbReference>
<dbReference type="PANTHER" id="PTHR30055">
    <property type="entry name" value="HTH-TYPE TRANSCRIPTIONAL REGULATOR RUTR"/>
    <property type="match status" value="1"/>
</dbReference>